<feature type="coiled-coil region" evidence="12">
    <location>
        <begin position="26"/>
        <end position="60"/>
    </location>
</feature>
<dbReference type="Gene3D" id="3.10.100.10">
    <property type="entry name" value="Mannose-Binding Protein A, subunit A"/>
    <property type="match status" value="1"/>
</dbReference>
<protein>
    <submittedName>
        <fullName evidence="15">C-type lectin domain family 12 member A-like</fullName>
    </submittedName>
</protein>
<keyword evidence="3" id="KW-0597">Phosphoprotein</keyword>
<dbReference type="FunCoup" id="A0A1S3GS94">
    <property type="interactions" value="28"/>
</dbReference>
<evidence type="ECO:0000256" key="2">
    <source>
        <dbReference type="ARBA" id="ARBA00022475"/>
    </source>
</evidence>
<dbReference type="GeneID" id="106001084"/>
<keyword evidence="12" id="KW-0175">Coiled coil</keyword>
<dbReference type="GO" id="GO:0005886">
    <property type="term" value="C:plasma membrane"/>
    <property type="evidence" value="ECO:0007669"/>
    <property type="project" value="UniProtKB-SubCell"/>
</dbReference>
<keyword evidence="4" id="KW-0812">Transmembrane</keyword>
<dbReference type="SUPFAM" id="SSF56436">
    <property type="entry name" value="C-type lectin-like"/>
    <property type="match status" value="1"/>
</dbReference>
<organism evidence="14 15">
    <name type="scientific">Dipodomys ordii</name>
    <name type="common">Ord's kangaroo rat</name>
    <dbReference type="NCBI Taxonomy" id="10020"/>
    <lineage>
        <taxon>Eukaryota</taxon>
        <taxon>Metazoa</taxon>
        <taxon>Chordata</taxon>
        <taxon>Craniata</taxon>
        <taxon>Vertebrata</taxon>
        <taxon>Euteleostomi</taxon>
        <taxon>Mammalia</taxon>
        <taxon>Eutheria</taxon>
        <taxon>Euarchontoglires</taxon>
        <taxon>Glires</taxon>
        <taxon>Rodentia</taxon>
        <taxon>Castorimorpha</taxon>
        <taxon>Heteromyidae</taxon>
        <taxon>Dipodomyinae</taxon>
        <taxon>Dipodomys</taxon>
    </lineage>
</organism>
<dbReference type="GO" id="GO:0030545">
    <property type="term" value="F:signaling receptor regulator activity"/>
    <property type="evidence" value="ECO:0007669"/>
    <property type="project" value="InterPro"/>
</dbReference>
<dbReference type="KEGG" id="dord:106001084"/>
<evidence type="ECO:0000313" key="14">
    <source>
        <dbReference type="Proteomes" id="UP000081671"/>
    </source>
</evidence>
<proteinExistence type="predicted"/>
<evidence type="ECO:0000313" key="15">
    <source>
        <dbReference type="RefSeq" id="XP_012891681.1"/>
    </source>
</evidence>
<keyword evidence="8" id="KW-0472">Membrane</keyword>
<dbReference type="InterPro" id="IPR016186">
    <property type="entry name" value="C-type_lectin-like/link_sf"/>
</dbReference>
<dbReference type="GO" id="GO:0030246">
    <property type="term" value="F:carbohydrate binding"/>
    <property type="evidence" value="ECO:0007669"/>
    <property type="project" value="UniProtKB-KW"/>
</dbReference>
<evidence type="ECO:0000256" key="8">
    <source>
        <dbReference type="ARBA" id="ARBA00023136"/>
    </source>
</evidence>
<keyword evidence="6" id="KW-0735">Signal-anchor</keyword>
<evidence type="ECO:0000256" key="11">
    <source>
        <dbReference type="ARBA" id="ARBA00023180"/>
    </source>
</evidence>
<keyword evidence="9" id="KW-1015">Disulfide bond</keyword>
<keyword evidence="2" id="KW-1003">Cell membrane</keyword>
<accession>A0A1S3GS94</accession>
<dbReference type="Proteomes" id="UP000081671">
    <property type="component" value="Unplaced"/>
</dbReference>
<dbReference type="PANTHER" id="PTHR47647">
    <property type="entry name" value="C-TYPE LECTIN DOMAIN FAMILY 12 MEMBER B"/>
    <property type="match status" value="1"/>
</dbReference>
<dbReference type="AlphaFoldDB" id="A0A1S3GS94"/>
<dbReference type="CDD" id="cd03593">
    <property type="entry name" value="CLECT_NK_receptors_like"/>
    <property type="match status" value="1"/>
</dbReference>
<keyword evidence="10" id="KW-0675">Receptor</keyword>
<keyword evidence="7" id="KW-1133">Transmembrane helix</keyword>
<dbReference type="SMART" id="SM00034">
    <property type="entry name" value="CLECT"/>
    <property type="match status" value="1"/>
</dbReference>
<evidence type="ECO:0000256" key="6">
    <source>
        <dbReference type="ARBA" id="ARBA00022968"/>
    </source>
</evidence>
<dbReference type="InterPro" id="IPR033992">
    <property type="entry name" value="NKR-like_CTLD"/>
</dbReference>
<evidence type="ECO:0000256" key="9">
    <source>
        <dbReference type="ARBA" id="ARBA00023157"/>
    </source>
</evidence>
<dbReference type="InterPro" id="IPR001304">
    <property type="entry name" value="C-type_lectin-like"/>
</dbReference>
<evidence type="ECO:0000256" key="7">
    <source>
        <dbReference type="ARBA" id="ARBA00022989"/>
    </source>
</evidence>
<evidence type="ECO:0000256" key="5">
    <source>
        <dbReference type="ARBA" id="ARBA00022734"/>
    </source>
</evidence>
<comment type="subcellular location">
    <subcellularLocation>
        <location evidence="1">Cell membrane</location>
        <topology evidence="1">Single-pass type II membrane protein</topology>
    </subcellularLocation>
</comment>
<dbReference type="Pfam" id="PF00059">
    <property type="entry name" value="Lectin_C"/>
    <property type="match status" value="1"/>
</dbReference>
<dbReference type="InterPro" id="IPR016187">
    <property type="entry name" value="CTDL_fold"/>
</dbReference>
<dbReference type="RefSeq" id="XP_012891681.1">
    <property type="nucleotide sequence ID" value="XM_013036227.1"/>
</dbReference>
<dbReference type="InterPro" id="IPR042916">
    <property type="entry name" value="CLEC12A/B"/>
</dbReference>
<evidence type="ECO:0000256" key="1">
    <source>
        <dbReference type="ARBA" id="ARBA00004401"/>
    </source>
</evidence>
<feature type="domain" description="C-type lectin" evidence="13">
    <location>
        <begin position="84"/>
        <end position="193"/>
    </location>
</feature>
<keyword evidence="5" id="KW-0430">Lectin</keyword>
<gene>
    <name evidence="15" type="primary">LOC106001084</name>
</gene>
<evidence type="ECO:0000256" key="10">
    <source>
        <dbReference type="ARBA" id="ARBA00023170"/>
    </source>
</evidence>
<name>A0A1S3GS94_DIPOR</name>
<evidence type="ECO:0000259" key="13">
    <source>
        <dbReference type="PROSITE" id="PS50041"/>
    </source>
</evidence>
<dbReference type="PROSITE" id="PS50041">
    <property type="entry name" value="C_TYPE_LECTIN_2"/>
    <property type="match status" value="1"/>
</dbReference>
<dbReference type="PANTHER" id="PTHR47647:SF2">
    <property type="entry name" value="C-TYPE LECTIN DOMAIN FAMILY 12 MEMBER A"/>
    <property type="match status" value="1"/>
</dbReference>
<sequence>METKVYKQQYGQGELQRNVCLQQMGNVNSSETIQNLNEKIQNLNEKIQNLSMALQTLATRLCQELQEKEPGHKCKPCPQDWIWHKNRCYLPYHIYTTWQNSEKSCADRNASLLKINNKDALEFVKSWQLFGYWIGASPRKNSTNTMTVDQSVASSIWLKNKPSAFNGMYCAFMTEDKRILYDSCLASRYAMCEKMAGPVRVESVLG</sequence>
<dbReference type="OrthoDB" id="10059571at2759"/>
<reference evidence="15" key="1">
    <citation type="submission" date="2025-08" db="UniProtKB">
        <authorList>
            <consortium name="RefSeq"/>
        </authorList>
    </citation>
    <scope>IDENTIFICATION</scope>
    <source>
        <tissue evidence="15">Kidney</tissue>
    </source>
</reference>
<evidence type="ECO:0000256" key="3">
    <source>
        <dbReference type="ARBA" id="ARBA00022553"/>
    </source>
</evidence>
<keyword evidence="11" id="KW-0325">Glycoprotein</keyword>
<dbReference type="InParanoid" id="A0A1S3GS94"/>
<evidence type="ECO:0000256" key="12">
    <source>
        <dbReference type="SAM" id="Coils"/>
    </source>
</evidence>
<keyword evidence="14" id="KW-1185">Reference proteome</keyword>
<evidence type="ECO:0000256" key="4">
    <source>
        <dbReference type="ARBA" id="ARBA00022692"/>
    </source>
</evidence>